<feature type="compositionally biased region" description="Polar residues" evidence="1">
    <location>
        <begin position="210"/>
        <end position="236"/>
    </location>
</feature>
<sequence>MFNSIEITDSDEEPNFVVDAIETKCSGTRRPSGESKESAAIEITPKKAKPAFLAKGASTSPSSSDKTGTSTGTGTDVNDKSNAKGPGRQRSRKSQHQTLRMSPADIQFETIALEDEETRRANKMASVKTDEPQLQRNVVDAIDNMINSHEMQALIKRIARERVRCNFLLATYQLPDMNFALNTHIDTLRYQFRERLRQRNERNLLNAATTSLPTVPTTSRPNLATTVNPTKGTTSKGIVRARQPQS</sequence>
<accession>A0A6I8V699</accession>
<dbReference type="Proteomes" id="UP000001819">
    <property type="component" value="Chromosome 3"/>
</dbReference>
<evidence type="ECO:0000256" key="1">
    <source>
        <dbReference type="SAM" id="MobiDB-lite"/>
    </source>
</evidence>
<reference evidence="3" key="2">
    <citation type="submission" date="2025-08" db="UniProtKB">
        <authorList>
            <consortium name="RefSeq"/>
        </authorList>
    </citation>
    <scope>IDENTIFICATION</scope>
    <source>
        <strain evidence="3">MV-25-SWS-2005</strain>
        <tissue evidence="3">Whole body</tissue>
    </source>
</reference>
<proteinExistence type="predicted"/>
<feature type="compositionally biased region" description="Low complexity" evidence="1">
    <location>
        <begin position="54"/>
        <end position="76"/>
    </location>
</feature>
<keyword evidence="2" id="KW-1185">Reference proteome</keyword>
<evidence type="ECO:0000313" key="2">
    <source>
        <dbReference type="Proteomes" id="UP000001819"/>
    </source>
</evidence>
<dbReference type="InParanoid" id="A0A6I8V699"/>
<feature type="region of interest" description="Disordered" evidence="1">
    <location>
        <begin position="210"/>
        <end position="246"/>
    </location>
</feature>
<evidence type="ECO:0000313" key="3">
    <source>
        <dbReference type="RefSeq" id="XP_003736953.2"/>
    </source>
</evidence>
<dbReference type="RefSeq" id="XP_003736953.2">
    <property type="nucleotide sequence ID" value="XM_003736905.3"/>
</dbReference>
<dbReference type="KEGG" id="dpo:4803664"/>
<dbReference type="AlphaFoldDB" id="A0A6I8V699"/>
<name>A0A6I8V699_DROPS</name>
<gene>
    <name evidence="3" type="primary">LOC4803664</name>
</gene>
<feature type="region of interest" description="Disordered" evidence="1">
    <location>
        <begin position="23"/>
        <end position="101"/>
    </location>
</feature>
<protein>
    <submittedName>
        <fullName evidence="3">Uncharacterized protein</fullName>
    </submittedName>
</protein>
<reference evidence="2" key="1">
    <citation type="submission" date="2024-06" db="UniProtKB">
        <authorList>
            <consortium name="RefSeq"/>
        </authorList>
    </citation>
    <scope>NUCLEOTIDE SEQUENCE [LARGE SCALE GENOMIC DNA]</scope>
    <source>
        <strain evidence="2">MV2-25</strain>
    </source>
</reference>
<organism evidence="2 3">
    <name type="scientific">Drosophila pseudoobscura pseudoobscura</name>
    <name type="common">Fruit fly</name>
    <dbReference type="NCBI Taxonomy" id="46245"/>
    <lineage>
        <taxon>Eukaryota</taxon>
        <taxon>Metazoa</taxon>
        <taxon>Ecdysozoa</taxon>
        <taxon>Arthropoda</taxon>
        <taxon>Hexapoda</taxon>
        <taxon>Insecta</taxon>
        <taxon>Pterygota</taxon>
        <taxon>Neoptera</taxon>
        <taxon>Endopterygota</taxon>
        <taxon>Diptera</taxon>
        <taxon>Brachycera</taxon>
        <taxon>Muscomorpha</taxon>
        <taxon>Ephydroidea</taxon>
        <taxon>Drosophilidae</taxon>
        <taxon>Drosophila</taxon>
        <taxon>Sophophora</taxon>
    </lineage>
</organism>